<evidence type="ECO:0000313" key="2">
    <source>
        <dbReference type="Proteomes" id="UP000236047"/>
    </source>
</evidence>
<comment type="caution">
    <text evidence="1">The sequence shown here is derived from an EMBL/GenBank/DDBJ whole genome shotgun (WGS) entry which is preliminary data.</text>
</comment>
<name>A0A2N8PQT7_STRNR</name>
<protein>
    <submittedName>
        <fullName evidence="1">Uncharacterized protein</fullName>
    </submittedName>
</protein>
<keyword evidence="2" id="KW-1185">Reference proteome</keyword>
<evidence type="ECO:0000313" key="1">
    <source>
        <dbReference type="EMBL" id="PNE43400.1"/>
    </source>
</evidence>
<dbReference type="AlphaFoldDB" id="A0A2N8PQT7"/>
<reference evidence="2" key="1">
    <citation type="submission" date="2015-09" db="EMBL/GenBank/DDBJ databases">
        <authorList>
            <person name="Graham D.E."/>
            <person name="Mahan K.M."/>
            <person name="Klingeman D.M."/>
            <person name="Fida T."/>
            <person name="Giannone R.J."/>
            <person name="Hettich R.L."/>
            <person name="Parry R.J."/>
            <person name="Spain J.C."/>
        </authorList>
    </citation>
    <scope>NUCLEOTIDE SEQUENCE [LARGE SCALE GENOMIC DNA]</scope>
    <source>
        <strain evidence="2">JCM 4701</strain>
    </source>
</reference>
<organism evidence="1 2">
    <name type="scientific">Streptomyces noursei</name>
    <name type="common">Streptomyces albulus</name>
    <dbReference type="NCBI Taxonomy" id="1971"/>
    <lineage>
        <taxon>Bacteria</taxon>
        <taxon>Bacillati</taxon>
        <taxon>Actinomycetota</taxon>
        <taxon>Actinomycetes</taxon>
        <taxon>Kitasatosporales</taxon>
        <taxon>Streptomycetaceae</taxon>
        <taxon>Streptomyces</taxon>
    </lineage>
</organism>
<dbReference type="Proteomes" id="UP000236047">
    <property type="component" value="Unassembled WGS sequence"/>
</dbReference>
<accession>A0A2N8PQT7</accession>
<sequence length="107" mass="11998">MVRRDRPHERVEQDEGILYAAIQAIGSEQMSYNTEFMRKVPDSYAGESAVDLANVAVDYIEEHWPGFPVNTIGDLEAFATAYAIPESQVAGEIEAGGTLHHFDRNQW</sequence>
<proteinExistence type="predicted"/>
<gene>
    <name evidence="1" type="ORF">AOB60_00170</name>
</gene>
<dbReference type="EMBL" id="LJSN01000001">
    <property type="protein sequence ID" value="PNE43400.1"/>
    <property type="molecule type" value="Genomic_DNA"/>
</dbReference>